<keyword evidence="2 6" id="KW-0699">rRNA-binding</keyword>
<evidence type="ECO:0000313" key="9">
    <source>
        <dbReference type="Proteomes" id="UP001321582"/>
    </source>
</evidence>
<keyword evidence="9" id="KW-1185">Reference proteome</keyword>
<protein>
    <recommendedName>
        <fullName evidence="6">Large ribosomal subunit protein uL23</fullName>
    </recommendedName>
</protein>
<evidence type="ECO:0000256" key="3">
    <source>
        <dbReference type="ARBA" id="ARBA00022884"/>
    </source>
</evidence>
<evidence type="ECO:0000256" key="7">
    <source>
        <dbReference type="RuleBase" id="RU003934"/>
    </source>
</evidence>
<name>A0AAU9D8E8_9FUSO</name>
<evidence type="ECO:0000256" key="4">
    <source>
        <dbReference type="ARBA" id="ARBA00022980"/>
    </source>
</evidence>
<dbReference type="NCBIfam" id="NF004363">
    <property type="entry name" value="PRK05738.2-4"/>
    <property type="match status" value="1"/>
</dbReference>
<comment type="function">
    <text evidence="6">One of the early assembly proteins it binds 23S rRNA. One of the proteins that surrounds the polypeptide exit tunnel on the outside of the ribosome. Forms the main docking site for trigger factor binding to the ribosome.</text>
</comment>
<dbReference type="InterPro" id="IPR001014">
    <property type="entry name" value="Ribosomal_uL23_CS"/>
</dbReference>
<sequence length="95" mass="11135">MTIYEMIRKPIITEKSELLRREFNKYTFEVDKRVNKLEIKNAVEKIFGVTVESVATITSKPKTKRHGMKLYKTPLKKKAIVKLKDGDNIKYFEGV</sequence>
<dbReference type="SUPFAM" id="SSF54189">
    <property type="entry name" value="Ribosomal proteins S24e, L23 and L15e"/>
    <property type="match status" value="1"/>
</dbReference>
<dbReference type="InterPro" id="IPR013025">
    <property type="entry name" value="Ribosomal_uL23-like"/>
</dbReference>
<dbReference type="AlphaFoldDB" id="A0AAU9D8E8"/>
<dbReference type="Gene3D" id="3.30.70.330">
    <property type="match status" value="1"/>
</dbReference>
<dbReference type="HAMAP" id="MF_01369_B">
    <property type="entry name" value="Ribosomal_uL23_B"/>
    <property type="match status" value="1"/>
</dbReference>
<dbReference type="GO" id="GO:1990904">
    <property type="term" value="C:ribonucleoprotein complex"/>
    <property type="evidence" value="ECO:0007669"/>
    <property type="project" value="UniProtKB-KW"/>
</dbReference>
<dbReference type="GO" id="GO:0006412">
    <property type="term" value="P:translation"/>
    <property type="evidence" value="ECO:0007669"/>
    <property type="project" value="UniProtKB-UniRule"/>
</dbReference>
<dbReference type="Pfam" id="PF00276">
    <property type="entry name" value="Ribosomal_L23"/>
    <property type="match status" value="1"/>
</dbReference>
<dbReference type="GO" id="GO:0019843">
    <property type="term" value="F:rRNA binding"/>
    <property type="evidence" value="ECO:0007669"/>
    <property type="project" value="UniProtKB-UniRule"/>
</dbReference>
<reference evidence="8 9" key="1">
    <citation type="submission" date="2022-11" db="EMBL/GenBank/DDBJ databases">
        <title>Haliovirga abyssi gen. nov., sp. nov., a mesophilic fermentative bacterium isolated from the Iheya North hydrothermal field and the proposal of Haliovirgaceae fam. nov.</title>
        <authorList>
            <person name="Miyazaki U."/>
            <person name="Tame A."/>
            <person name="Miyazaki J."/>
            <person name="Takai K."/>
            <person name="Sawayama S."/>
            <person name="Kitajima M."/>
            <person name="Okamoto A."/>
            <person name="Nakagawa S."/>
        </authorList>
    </citation>
    <scope>NUCLEOTIDE SEQUENCE [LARGE SCALE GENOMIC DNA]</scope>
    <source>
        <strain evidence="8 9">IC12</strain>
    </source>
</reference>
<organism evidence="8 9">
    <name type="scientific">Haliovirga abyssi</name>
    <dbReference type="NCBI Taxonomy" id="2996794"/>
    <lineage>
        <taxon>Bacteria</taxon>
        <taxon>Fusobacteriati</taxon>
        <taxon>Fusobacteriota</taxon>
        <taxon>Fusobacteriia</taxon>
        <taxon>Fusobacteriales</taxon>
        <taxon>Haliovirgaceae</taxon>
        <taxon>Haliovirga</taxon>
    </lineage>
</organism>
<dbReference type="PROSITE" id="PS00050">
    <property type="entry name" value="RIBOSOMAL_L23"/>
    <property type="match status" value="1"/>
</dbReference>
<dbReference type="PANTHER" id="PTHR11620">
    <property type="entry name" value="60S RIBOSOMAL PROTEIN L23A"/>
    <property type="match status" value="1"/>
</dbReference>
<dbReference type="RefSeq" id="WP_307904477.1">
    <property type="nucleotide sequence ID" value="NZ_AP027059.1"/>
</dbReference>
<evidence type="ECO:0000256" key="5">
    <source>
        <dbReference type="ARBA" id="ARBA00023274"/>
    </source>
</evidence>
<dbReference type="Proteomes" id="UP001321582">
    <property type="component" value="Chromosome"/>
</dbReference>
<keyword evidence="3 6" id="KW-0694">RNA-binding</keyword>
<proteinExistence type="inferred from homology"/>
<evidence type="ECO:0000256" key="2">
    <source>
        <dbReference type="ARBA" id="ARBA00022730"/>
    </source>
</evidence>
<dbReference type="InterPro" id="IPR012677">
    <property type="entry name" value="Nucleotide-bd_a/b_plait_sf"/>
</dbReference>
<dbReference type="FunFam" id="3.30.70.330:FF:000001">
    <property type="entry name" value="50S ribosomal protein L23"/>
    <property type="match status" value="1"/>
</dbReference>
<keyword evidence="4 6" id="KW-0689">Ribosomal protein</keyword>
<evidence type="ECO:0000313" key="8">
    <source>
        <dbReference type="EMBL" id="BDU49525.1"/>
    </source>
</evidence>
<dbReference type="EMBL" id="AP027059">
    <property type="protein sequence ID" value="BDU49525.1"/>
    <property type="molecule type" value="Genomic_DNA"/>
</dbReference>
<accession>A0AAU9D8E8</accession>
<gene>
    <name evidence="6 8" type="primary">rplW</name>
    <name evidence="8" type="ORF">HLVA_00940</name>
</gene>
<keyword evidence="5 6" id="KW-0687">Ribonucleoprotein</keyword>
<comment type="similarity">
    <text evidence="1 6 7">Belongs to the universal ribosomal protein uL23 family.</text>
</comment>
<evidence type="ECO:0000256" key="6">
    <source>
        <dbReference type="HAMAP-Rule" id="MF_01369"/>
    </source>
</evidence>
<evidence type="ECO:0000256" key="1">
    <source>
        <dbReference type="ARBA" id="ARBA00006700"/>
    </source>
</evidence>
<dbReference type="KEGG" id="haby:HLVA_00940"/>
<comment type="subunit">
    <text evidence="6">Part of the 50S ribosomal subunit. Contacts protein L29, and trigger factor when it is bound to the ribosome.</text>
</comment>
<dbReference type="GO" id="GO:0005840">
    <property type="term" value="C:ribosome"/>
    <property type="evidence" value="ECO:0007669"/>
    <property type="project" value="UniProtKB-KW"/>
</dbReference>
<dbReference type="InterPro" id="IPR012678">
    <property type="entry name" value="Ribosomal_uL23/eL15/eS24_sf"/>
</dbReference>
<dbReference type="GO" id="GO:0003735">
    <property type="term" value="F:structural constituent of ribosome"/>
    <property type="evidence" value="ECO:0007669"/>
    <property type="project" value="InterPro"/>
</dbReference>